<protein>
    <submittedName>
        <fullName evidence="2">Uncharacterized protein</fullName>
    </submittedName>
</protein>
<evidence type="ECO:0000313" key="2">
    <source>
        <dbReference type="EMBL" id="SCF37157.1"/>
    </source>
</evidence>
<dbReference type="EMBL" id="FMCX01000006">
    <property type="protein sequence ID" value="SCF37157.1"/>
    <property type="molecule type" value="Genomic_DNA"/>
</dbReference>
<proteinExistence type="predicted"/>
<keyword evidence="3" id="KW-1185">Reference proteome</keyword>
<evidence type="ECO:0000313" key="3">
    <source>
        <dbReference type="Proteomes" id="UP000199504"/>
    </source>
</evidence>
<keyword evidence="1" id="KW-1133">Transmembrane helix</keyword>
<reference evidence="3" key="1">
    <citation type="submission" date="2016-06" db="EMBL/GenBank/DDBJ databases">
        <authorList>
            <person name="Varghese N."/>
            <person name="Submissions Spin"/>
        </authorList>
    </citation>
    <scope>NUCLEOTIDE SEQUENCE [LARGE SCALE GENOMIC DNA]</scope>
    <source>
        <strain evidence="3">DSM 44830</strain>
    </source>
</reference>
<evidence type="ECO:0000256" key="1">
    <source>
        <dbReference type="SAM" id="Phobius"/>
    </source>
</evidence>
<feature type="transmembrane region" description="Helical" evidence="1">
    <location>
        <begin position="42"/>
        <end position="62"/>
    </location>
</feature>
<dbReference type="RefSeq" id="WP_091611537.1">
    <property type="nucleotide sequence ID" value="NZ_FMCX01000006.1"/>
</dbReference>
<sequence length="183" mass="19099">MTGRLDSFETELLAELSSLVTSRAPSAAPAPPVRRPRWQQRMVVLGAGLAASAVAVTVLPGLRPEPAYGVTTGPHGTVHVEVNRLEDASGLEAALERHGVAADVRYLGDDTMCAPDRYRPAPSAPGSTTVFRVATNGISLDIDRRDLEGGNTVVIAASRIPDGVRAQVGIAAGPVRDCRPTAS</sequence>
<accession>A0A1C4ZVY0</accession>
<dbReference type="AlphaFoldDB" id="A0A1C4ZVY0"/>
<keyword evidence="1" id="KW-0812">Transmembrane</keyword>
<dbReference type="OrthoDB" id="3785199at2"/>
<keyword evidence="1" id="KW-0472">Membrane</keyword>
<dbReference type="Proteomes" id="UP000199504">
    <property type="component" value="Unassembled WGS sequence"/>
</dbReference>
<dbReference type="STRING" id="262898.GA0070564_106402"/>
<name>A0A1C4ZVY0_9ACTN</name>
<gene>
    <name evidence="2" type="ORF">GA0070564_106402</name>
</gene>
<organism evidence="2 3">
    <name type="scientific">Micromonospora mirobrigensis</name>
    <dbReference type="NCBI Taxonomy" id="262898"/>
    <lineage>
        <taxon>Bacteria</taxon>
        <taxon>Bacillati</taxon>
        <taxon>Actinomycetota</taxon>
        <taxon>Actinomycetes</taxon>
        <taxon>Micromonosporales</taxon>
        <taxon>Micromonosporaceae</taxon>
        <taxon>Micromonospora</taxon>
    </lineage>
</organism>